<dbReference type="EMBL" id="JMQI01000011">
    <property type="protein sequence ID" value="KDN23281.1"/>
    <property type="molecule type" value="Genomic_DNA"/>
</dbReference>
<dbReference type="AlphaFoldDB" id="A0A066U751"/>
<reference evidence="1 2" key="1">
    <citation type="submission" date="2014-05" db="EMBL/GenBank/DDBJ databases">
        <title>Draft genome sequence of Amycolatopsis rifamycinica DSM 46095.</title>
        <authorList>
            <person name="Lal R."/>
            <person name="Saxena A."/>
            <person name="Kumari R."/>
            <person name="Mukherjee U."/>
            <person name="Singh P."/>
            <person name="Sangwan N."/>
            <person name="Mahato N.K."/>
        </authorList>
    </citation>
    <scope>NUCLEOTIDE SEQUENCE [LARGE SCALE GENOMIC DNA]</scope>
    <source>
        <strain evidence="1 2">DSM 46095</strain>
    </source>
</reference>
<protein>
    <submittedName>
        <fullName evidence="1">Uncharacterized protein</fullName>
    </submittedName>
</protein>
<dbReference type="Proteomes" id="UP000027345">
    <property type="component" value="Unassembled WGS sequence"/>
</dbReference>
<accession>A0A066U751</accession>
<evidence type="ECO:0000313" key="1">
    <source>
        <dbReference type="EMBL" id="KDN23281.1"/>
    </source>
</evidence>
<evidence type="ECO:0000313" key="2">
    <source>
        <dbReference type="Proteomes" id="UP000027345"/>
    </source>
</evidence>
<sequence>MLIGGPSAGAAEAASSAGAKVMSEWVYVDWFSRLSWCQDRGKAEVNQNGALGYSCQPFGDLWELWVQRP</sequence>
<keyword evidence="2" id="KW-1185">Reference proteome</keyword>
<proteinExistence type="predicted"/>
<comment type="caution">
    <text evidence="1">The sequence shown here is derived from an EMBL/GenBank/DDBJ whole genome shotgun (WGS) entry which is preliminary data.</text>
</comment>
<organism evidence="1 2">
    <name type="scientific">Amycolatopsis rifamycinica</name>
    <dbReference type="NCBI Taxonomy" id="287986"/>
    <lineage>
        <taxon>Bacteria</taxon>
        <taxon>Bacillati</taxon>
        <taxon>Actinomycetota</taxon>
        <taxon>Actinomycetes</taxon>
        <taxon>Pseudonocardiales</taxon>
        <taxon>Pseudonocardiaceae</taxon>
        <taxon>Amycolatopsis</taxon>
    </lineage>
</organism>
<name>A0A066U751_9PSEU</name>
<gene>
    <name evidence="1" type="ORF">DV20_06075</name>
</gene>